<name>A0A6A6R7H2_9PEZI</name>
<protein>
    <submittedName>
        <fullName evidence="8">Nitroreductase</fullName>
    </submittedName>
</protein>
<dbReference type="GO" id="GO:0034599">
    <property type="term" value="P:cellular response to oxidative stress"/>
    <property type="evidence" value="ECO:0007669"/>
    <property type="project" value="InterPro"/>
</dbReference>
<keyword evidence="6" id="KW-0539">Nucleus</keyword>
<dbReference type="SUPFAM" id="SSF55469">
    <property type="entry name" value="FMN-dependent nitroreductase-like"/>
    <property type="match status" value="1"/>
</dbReference>
<evidence type="ECO:0000259" key="7">
    <source>
        <dbReference type="Pfam" id="PF00881"/>
    </source>
</evidence>
<dbReference type="FunFam" id="3.40.109.10:FF:000001">
    <property type="entry name" value="Nitroreductase family"/>
    <property type="match status" value="1"/>
</dbReference>
<evidence type="ECO:0000256" key="4">
    <source>
        <dbReference type="ARBA" id="ARBA00022490"/>
    </source>
</evidence>
<evidence type="ECO:0000313" key="8">
    <source>
        <dbReference type="EMBL" id="KAF2500322.1"/>
    </source>
</evidence>
<accession>A0A6A6R7H2</accession>
<dbReference type="GO" id="GO:0016491">
    <property type="term" value="F:oxidoreductase activity"/>
    <property type="evidence" value="ECO:0007669"/>
    <property type="project" value="UniProtKB-KW"/>
</dbReference>
<keyword evidence="9" id="KW-1185">Reference proteome</keyword>
<dbReference type="EMBL" id="MU004183">
    <property type="protein sequence ID" value="KAF2500322.1"/>
    <property type="molecule type" value="Genomic_DNA"/>
</dbReference>
<evidence type="ECO:0000256" key="3">
    <source>
        <dbReference type="ARBA" id="ARBA00007118"/>
    </source>
</evidence>
<dbReference type="Pfam" id="PF00881">
    <property type="entry name" value="Nitroreductase"/>
    <property type="match status" value="1"/>
</dbReference>
<dbReference type="GO" id="GO:0005737">
    <property type="term" value="C:cytoplasm"/>
    <property type="evidence" value="ECO:0007669"/>
    <property type="project" value="UniProtKB-SubCell"/>
</dbReference>
<evidence type="ECO:0000256" key="5">
    <source>
        <dbReference type="ARBA" id="ARBA00023002"/>
    </source>
</evidence>
<dbReference type="GO" id="GO:0005634">
    <property type="term" value="C:nucleus"/>
    <property type="evidence" value="ECO:0007669"/>
    <property type="project" value="UniProtKB-SubCell"/>
</dbReference>
<dbReference type="CDD" id="cd02140">
    <property type="entry name" value="Frm2-like"/>
    <property type="match status" value="1"/>
</dbReference>
<dbReference type="Gene3D" id="3.40.109.10">
    <property type="entry name" value="NADH Oxidase"/>
    <property type="match status" value="1"/>
</dbReference>
<gene>
    <name evidence="8" type="ORF">BU16DRAFT_523126</name>
</gene>
<comment type="subcellular location">
    <subcellularLocation>
        <location evidence="2">Cytoplasm</location>
    </subcellularLocation>
    <subcellularLocation>
        <location evidence="1">Nucleus</location>
    </subcellularLocation>
</comment>
<evidence type="ECO:0000313" key="9">
    <source>
        <dbReference type="Proteomes" id="UP000799750"/>
    </source>
</evidence>
<comment type="similarity">
    <text evidence="3">Belongs to the nitroreductase family.</text>
</comment>
<organism evidence="8 9">
    <name type="scientific">Lophium mytilinum</name>
    <dbReference type="NCBI Taxonomy" id="390894"/>
    <lineage>
        <taxon>Eukaryota</taxon>
        <taxon>Fungi</taxon>
        <taxon>Dikarya</taxon>
        <taxon>Ascomycota</taxon>
        <taxon>Pezizomycotina</taxon>
        <taxon>Dothideomycetes</taxon>
        <taxon>Pleosporomycetidae</taxon>
        <taxon>Mytilinidiales</taxon>
        <taxon>Mytilinidiaceae</taxon>
        <taxon>Lophium</taxon>
    </lineage>
</organism>
<dbReference type="InterPro" id="IPR029479">
    <property type="entry name" value="Nitroreductase"/>
</dbReference>
<evidence type="ECO:0000256" key="2">
    <source>
        <dbReference type="ARBA" id="ARBA00004496"/>
    </source>
</evidence>
<keyword evidence="5" id="KW-0560">Oxidoreductase</keyword>
<dbReference type="OrthoDB" id="2138173at2759"/>
<evidence type="ECO:0000256" key="1">
    <source>
        <dbReference type="ARBA" id="ARBA00004123"/>
    </source>
</evidence>
<dbReference type="PANTHER" id="PTHR43035:SF1">
    <property type="entry name" value="FATTY ACID REPRESSION MUTANT PROTEIN 2-RELATED"/>
    <property type="match status" value="1"/>
</dbReference>
<dbReference type="InterPro" id="IPR033877">
    <property type="entry name" value="Frm2/Hbn1"/>
</dbReference>
<keyword evidence="4" id="KW-0963">Cytoplasm</keyword>
<proteinExistence type="inferred from homology"/>
<evidence type="ECO:0000256" key="6">
    <source>
        <dbReference type="ARBA" id="ARBA00023242"/>
    </source>
</evidence>
<dbReference type="PANTHER" id="PTHR43035">
    <property type="entry name" value="FATTY ACID REPRESSION MUTANT PROTEIN 2-RELATED"/>
    <property type="match status" value="1"/>
</dbReference>
<sequence>MSSAFISAIAARRSIYPLSKKAILPDAKLATVIQEAVKHAPSSFNMMSSRVVILFGAEHDAYWNDIVPAELKKVVPDEETLAKGVERTKMFGAGAGTVLFFEDEKVIKGMQENVALYADRFPQWSEHGSGMAQIYAWTALELEGYGANLQHYGNLTGPVVAKKYELPETYALKAELVFGHPEGSANEKPFLPDAERVKTFGSS</sequence>
<feature type="domain" description="Nitroreductase" evidence="7">
    <location>
        <begin position="9"/>
        <end position="180"/>
    </location>
</feature>
<dbReference type="InterPro" id="IPR000415">
    <property type="entry name" value="Nitroreductase-like"/>
</dbReference>
<dbReference type="Proteomes" id="UP000799750">
    <property type="component" value="Unassembled WGS sequence"/>
</dbReference>
<dbReference type="AlphaFoldDB" id="A0A6A6R7H2"/>
<reference evidence="8" key="1">
    <citation type="journal article" date="2020" name="Stud. Mycol.">
        <title>101 Dothideomycetes genomes: a test case for predicting lifestyles and emergence of pathogens.</title>
        <authorList>
            <person name="Haridas S."/>
            <person name="Albert R."/>
            <person name="Binder M."/>
            <person name="Bloem J."/>
            <person name="Labutti K."/>
            <person name="Salamov A."/>
            <person name="Andreopoulos B."/>
            <person name="Baker S."/>
            <person name="Barry K."/>
            <person name="Bills G."/>
            <person name="Bluhm B."/>
            <person name="Cannon C."/>
            <person name="Castanera R."/>
            <person name="Culley D."/>
            <person name="Daum C."/>
            <person name="Ezra D."/>
            <person name="Gonzalez J."/>
            <person name="Henrissat B."/>
            <person name="Kuo A."/>
            <person name="Liang C."/>
            <person name="Lipzen A."/>
            <person name="Lutzoni F."/>
            <person name="Magnuson J."/>
            <person name="Mondo S."/>
            <person name="Nolan M."/>
            <person name="Ohm R."/>
            <person name="Pangilinan J."/>
            <person name="Park H.-J."/>
            <person name="Ramirez L."/>
            <person name="Alfaro M."/>
            <person name="Sun H."/>
            <person name="Tritt A."/>
            <person name="Yoshinaga Y."/>
            <person name="Zwiers L.-H."/>
            <person name="Turgeon B."/>
            <person name="Goodwin S."/>
            <person name="Spatafora J."/>
            <person name="Crous P."/>
            <person name="Grigoriev I."/>
        </authorList>
    </citation>
    <scope>NUCLEOTIDE SEQUENCE</scope>
    <source>
        <strain evidence="8">CBS 269.34</strain>
    </source>
</reference>